<gene>
    <name evidence="1" type="ORF">GCM10007067_10110</name>
</gene>
<proteinExistence type="predicted"/>
<dbReference type="Proteomes" id="UP000646426">
    <property type="component" value="Unassembled WGS sequence"/>
</dbReference>
<comment type="caution">
    <text evidence="1">The sequence shown here is derived from an EMBL/GenBank/DDBJ whole genome shotgun (WGS) entry which is preliminary data.</text>
</comment>
<organism evidence="1 2">
    <name type="scientific">Cognatilysobacter bugurensis</name>
    <dbReference type="NCBI Taxonomy" id="543356"/>
    <lineage>
        <taxon>Bacteria</taxon>
        <taxon>Pseudomonadati</taxon>
        <taxon>Pseudomonadota</taxon>
        <taxon>Gammaproteobacteria</taxon>
        <taxon>Lysobacterales</taxon>
        <taxon>Lysobacteraceae</taxon>
        <taxon>Cognatilysobacter</taxon>
    </lineage>
</organism>
<dbReference type="EMBL" id="BMYD01000001">
    <property type="protein sequence ID" value="GHA75006.1"/>
    <property type="molecule type" value="Genomic_DNA"/>
</dbReference>
<reference evidence="1" key="2">
    <citation type="submission" date="2020-09" db="EMBL/GenBank/DDBJ databases">
        <authorList>
            <person name="Sun Q."/>
            <person name="Kim S."/>
        </authorList>
    </citation>
    <scope>NUCLEOTIDE SEQUENCE</scope>
    <source>
        <strain evidence="1">KCTC 23077</strain>
    </source>
</reference>
<evidence type="ECO:0008006" key="3">
    <source>
        <dbReference type="Google" id="ProtNLM"/>
    </source>
</evidence>
<dbReference type="AlphaFoldDB" id="A0A918SWE4"/>
<protein>
    <recommendedName>
        <fullName evidence="3">DUF4124 domain-containing protein</fullName>
    </recommendedName>
</protein>
<evidence type="ECO:0000313" key="1">
    <source>
        <dbReference type="EMBL" id="GHA75006.1"/>
    </source>
</evidence>
<sequence>MRPFVLTVSGAMLLYTGLAHGQVVYKCVEKGKPTSFQTSPCPASAKVADIKGFVPDRELTWQEKRQREAQWATRQQQHAAAAANIPIPTVTPSARSTCELARSQREQWERSAGLKRSYDSVRAWNDRVARACN</sequence>
<name>A0A918SWE4_9GAMM</name>
<reference evidence="1" key="1">
    <citation type="journal article" date="2014" name="Int. J. Syst. Evol. Microbiol.">
        <title>Complete genome sequence of Corynebacterium casei LMG S-19264T (=DSM 44701T), isolated from a smear-ripened cheese.</title>
        <authorList>
            <consortium name="US DOE Joint Genome Institute (JGI-PGF)"/>
            <person name="Walter F."/>
            <person name="Albersmeier A."/>
            <person name="Kalinowski J."/>
            <person name="Ruckert C."/>
        </authorList>
    </citation>
    <scope>NUCLEOTIDE SEQUENCE</scope>
    <source>
        <strain evidence="1">KCTC 23077</strain>
    </source>
</reference>
<accession>A0A918SWE4</accession>
<keyword evidence="2" id="KW-1185">Reference proteome</keyword>
<evidence type="ECO:0000313" key="2">
    <source>
        <dbReference type="Proteomes" id="UP000646426"/>
    </source>
</evidence>